<name>A0A9P0GL88_9CUCU</name>
<evidence type="ECO:0000256" key="2">
    <source>
        <dbReference type="SAM" id="MobiDB-lite"/>
    </source>
</evidence>
<evidence type="ECO:0000313" key="4">
    <source>
        <dbReference type="Proteomes" id="UP001153636"/>
    </source>
</evidence>
<feature type="compositionally biased region" description="Polar residues" evidence="2">
    <location>
        <begin position="173"/>
        <end position="183"/>
    </location>
</feature>
<keyword evidence="1" id="KW-0175">Coiled coil</keyword>
<accession>A0A9P0GL88</accession>
<feature type="region of interest" description="Disordered" evidence="2">
    <location>
        <begin position="169"/>
        <end position="196"/>
    </location>
</feature>
<keyword evidence="4" id="KW-1185">Reference proteome</keyword>
<organism evidence="3 4">
    <name type="scientific">Psylliodes chrysocephalus</name>
    <dbReference type="NCBI Taxonomy" id="3402493"/>
    <lineage>
        <taxon>Eukaryota</taxon>
        <taxon>Metazoa</taxon>
        <taxon>Ecdysozoa</taxon>
        <taxon>Arthropoda</taxon>
        <taxon>Hexapoda</taxon>
        <taxon>Insecta</taxon>
        <taxon>Pterygota</taxon>
        <taxon>Neoptera</taxon>
        <taxon>Endopterygota</taxon>
        <taxon>Coleoptera</taxon>
        <taxon>Polyphaga</taxon>
        <taxon>Cucujiformia</taxon>
        <taxon>Chrysomeloidea</taxon>
        <taxon>Chrysomelidae</taxon>
        <taxon>Galerucinae</taxon>
        <taxon>Alticini</taxon>
        <taxon>Psylliodes</taxon>
    </lineage>
</organism>
<proteinExistence type="predicted"/>
<reference evidence="3" key="1">
    <citation type="submission" date="2022-01" db="EMBL/GenBank/DDBJ databases">
        <authorList>
            <person name="King R."/>
        </authorList>
    </citation>
    <scope>NUCLEOTIDE SEQUENCE</scope>
</reference>
<gene>
    <name evidence="3" type="ORF">PSYICH_LOCUS13833</name>
</gene>
<sequence>MRTELRIFSQICSGKIDEFQLSICEIGNFMKTFEVMKEENEDLKKRVTTLECRLNDFEQYSRLNNIEIQGVPERKDENISNIVNKVVDALGVLALAKQKKRTSNGLGLKIDDVGATRIGLTVIEPRSSNYNKEEENIIFIVDEGTGEDTPSCSIDTFPVSIRADSPLQDVDENNMNSINNNAHKTVESPKKKQKLI</sequence>
<evidence type="ECO:0000256" key="1">
    <source>
        <dbReference type="SAM" id="Coils"/>
    </source>
</evidence>
<dbReference type="Proteomes" id="UP001153636">
    <property type="component" value="Chromosome 7"/>
</dbReference>
<dbReference type="OrthoDB" id="6761697at2759"/>
<dbReference type="AlphaFoldDB" id="A0A9P0GL88"/>
<protein>
    <submittedName>
        <fullName evidence="3">Uncharacterized protein</fullName>
    </submittedName>
</protein>
<evidence type="ECO:0000313" key="3">
    <source>
        <dbReference type="EMBL" id="CAH1113213.1"/>
    </source>
</evidence>
<dbReference type="EMBL" id="OV651819">
    <property type="protein sequence ID" value="CAH1113213.1"/>
    <property type="molecule type" value="Genomic_DNA"/>
</dbReference>
<feature type="coiled-coil region" evidence="1">
    <location>
        <begin position="33"/>
        <end position="60"/>
    </location>
</feature>